<keyword evidence="1" id="KW-0732">Signal</keyword>
<dbReference type="GeneID" id="64638290"/>
<name>A0A9P7DFR1_9AGAM</name>
<evidence type="ECO:0000313" key="3">
    <source>
        <dbReference type="Proteomes" id="UP000807769"/>
    </source>
</evidence>
<evidence type="ECO:0000313" key="2">
    <source>
        <dbReference type="EMBL" id="KAG1791639.1"/>
    </source>
</evidence>
<accession>A0A9P7DFR1</accession>
<dbReference type="EMBL" id="JABBWG010000567">
    <property type="protein sequence ID" value="KAG1791639.1"/>
    <property type="molecule type" value="Genomic_DNA"/>
</dbReference>
<organism evidence="2 3">
    <name type="scientific">Suillus subaureus</name>
    <dbReference type="NCBI Taxonomy" id="48587"/>
    <lineage>
        <taxon>Eukaryota</taxon>
        <taxon>Fungi</taxon>
        <taxon>Dikarya</taxon>
        <taxon>Basidiomycota</taxon>
        <taxon>Agaricomycotina</taxon>
        <taxon>Agaricomycetes</taxon>
        <taxon>Agaricomycetidae</taxon>
        <taxon>Boletales</taxon>
        <taxon>Suillineae</taxon>
        <taxon>Suillaceae</taxon>
        <taxon>Suillus</taxon>
    </lineage>
</organism>
<evidence type="ECO:0008006" key="4">
    <source>
        <dbReference type="Google" id="ProtNLM"/>
    </source>
</evidence>
<keyword evidence="3" id="KW-1185">Reference proteome</keyword>
<proteinExistence type="predicted"/>
<feature type="chain" id="PRO_5040243380" description="Secreted protein" evidence="1">
    <location>
        <begin position="29"/>
        <end position="86"/>
    </location>
</feature>
<sequence length="86" mass="9625">MAAVLSTLGFSTLLTRLHMVSLLQKVQIAVLIPSPRRVLNFSAWPRKSDGEAHFPSPIPACACPVRLHFTLCAPFYFFRISRPSRS</sequence>
<dbReference type="Proteomes" id="UP000807769">
    <property type="component" value="Unassembled WGS sequence"/>
</dbReference>
<dbReference type="RefSeq" id="XP_041184842.1">
    <property type="nucleotide sequence ID" value="XM_041344274.1"/>
</dbReference>
<reference evidence="2" key="1">
    <citation type="journal article" date="2020" name="New Phytol.">
        <title>Comparative genomics reveals dynamic genome evolution in host specialist ectomycorrhizal fungi.</title>
        <authorList>
            <person name="Lofgren L.A."/>
            <person name="Nguyen N.H."/>
            <person name="Vilgalys R."/>
            <person name="Ruytinx J."/>
            <person name="Liao H.L."/>
            <person name="Branco S."/>
            <person name="Kuo A."/>
            <person name="LaButti K."/>
            <person name="Lipzen A."/>
            <person name="Andreopoulos W."/>
            <person name="Pangilinan J."/>
            <person name="Riley R."/>
            <person name="Hundley H."/>
            <person name="Na H."/>
            <person name="Barry K."/>
            <person name="Grigoriev I.V."/>
            <person name="Stajich J.E."/>
            <person name="Kennedy P.G."/>
        </authorList>
    </citation>
    <scope>NUCLEOTIDE SEQUENCE</scope>
    <source>
        <strain evidence="2">MN1</strain>
    </source>
</reference>
<gene>
    <name evidence="2" type="ORF">BJ212DRAFT_887360</name>
</gene>
<protein>
    <recommendedName>
        <fullName evidence="4">Secreted protein</fullName>
    </recommendedName>
</protein>
<feature type="signal peptide" evidence="1">
    <location>
        <begin position="1"/>
        <end position="28"/>
    </location>
</feature>
<comment type="caution">
    <text evidence="2">The sequence shown here is derived from an EMBL/GenBank/DDBJ whole genome shotgun (WGS) entry which is preliminary data.</text>
</comment>
<dbReference type="AlphaFoldDB" id="A0A9P7DFR1"/>
<evidence type="ECO:0000256" key="1">
    <source>
        <dbReference type="SAM" id="SignalP"/>
    </source>
</evidence>